<accession>A0A1E1WHR0</accession>
<feature type="region of interest" description="Disordered" evidence="1">
    <location>
        <begin position="33"/>
        <end position="102"/>
    </location>
</feature>
<protein>
    <submittedName>
        <fullName evidence="2">Uncharacterized protein</fullName>
    </submittedName>
</protein>
<feature type="compositionally biased region" description="Low complexity" evidence="1">
    <location>
        <begin position="55"/>
        <end position="69"/>
    </location>
</feature>
<name>A0A1E1WHR0_PECGO</name>
<dbReference type="AlphaFoldDB" id="A0A1E1WHR0"/>
<reference evidence="2" key="1">
    <citation type="submission" date="2015-09" db="EMBL/GenBank/DDBJ databases">
        <title>De novo assembly of Pectinophora gossypiella (Pink Bollworm) gut transcriptome.</title>
        <authorList>
            <person name="Tassone E.E."/>
        </authorList>
    </citation>
    <scope>NUCLEOTIDE SEQUENCE</scope>
</reference>
<evidence type="ECO:0000256" key="1">
    <source>
        <dbReference type="SAM" id="MobiDB-lite"/>
    </source>
</evidence>
<feature type="non-terminal residue" evidence="2">
    <location>
        <position position="1"/>
    </location>
</feature>
<gene>
    <name evidence="2" type="ORF">g.7047</name>
</gene>
<sequence>PEFALYMEKEHLRGAEEDDYIIMENLIQRRYDEEEGGEGGEGETHGISISVCVNSSEEQQQHQQPQTSSLLTVGDRRLVHQRHSLRRSSAIDSRELPSPLQPLLGDDTCGEVSLPVPRQPSETVVFDINARIDYDDGDIIVPEESITKQTH</sequence>
<evidence type="ECO:0000313" key="2">
    <source>
        <dbReference type="EMBL" id="JAT86534.1"/>
    </source>
</evidence>
<organism evidence="2">
    <name type="scientific">Pectinophora gossypiella</name>
    <name type="common">Cotton pink bollworm</name>
    <name type="synonym">Depressaria gossypiella</name>
    <dbReference type="NCBI Taxonomy" id="13191"/>
    <lineage>
        <taxon>Eukaryota</taxon>
        <taxon>Metazoa</taxon>
        <taxon>Ecdysozoa</taxon>
        <taxon>Arthropoda</taxon>
        <taxon>Hexapoda</taxon>
        <taxon>Insecta</taxon>
        <taxon>Pterygota</taxon>
        <taxon>Neoptera</taxon>
        <taxon>Endopterygota</taxon>
        <taxon>Lepidoptera</taxon>
        <taxon>Glossata</taxon>
        <taxon>Ditrysia</taxon>
        <taxon>Gelechioidea</taxon>
        <taxon>Gelechiidae</taxon>
        <taxon>Apatetrinae</taxon>
        <taxon>Pectinophora</taxon>
    </lineage>
</organism>
<dbReference type="EMBL" id="GDQN01004520">
    <property type="protein sequence ID" value="JAT86534.1"/>
    <property type="molecule type" value="Transcribed_RNA"/>
</dbReference>
<proteinExistence type="predicted"/>
<dbReference type="OrthoDB" id="301415at2759"/>